<evidence type="ECO:0000313" key="4">
    <source>
        <dbReference type="Proteomes" id="UP000015354"/>
    </source>
</evidence>
<comment type="caution">
    <text evidence="3">The sequence shown here is derived from an EMBL/GenBank/DDBJ whole genome shotgun (WGS) entry which is preliminary data.</text>
</comment>
<evidence type="ECO:0000313" key="3">
    <source>
        <dbReference type="EMBL" id="EPY17433.1"/>
    </source>
</evidence>
<dbReference type="Proteomes" id="UP000015354">
    <property type="component" value="Unassembled WGS sequence"/>
</dbReference>
<evidence type="ECO:0000256" key="1">
    <source>
        <dbReference type="SAM" id="MobiDB-lite"/>
    </source>
</evidence>
<feature type="compositionally biased region" description="Polar residues" evidence="1">
    <location>
        <begin position="126"/>
        <end position="140"/>
    </location>
</feature>
<feature type="chain" id="PRO_5004557891" evidence="2">
    <location>
        <begin position="21"/>
        <end position="140"/>
    </location>
</feature>
<name>S9TM44_9TRYP</name>
<keyword evidence="2" id="KW-0732">Signal</keyword>
<feature type="signal peptide" evidence="2">
    <location>
        <begin position="1"/>
        <end position="20"/>
    </location>
</feature>
<accession>S9TM44</accession>
<keyword evidence="4" id="KW-1185">Reference proteome</keyword>
<protein>
    <submittedName>
        <fullName evidence="3">Uncharacterized protein</fullName>
    </submittedName>
</protein>
<dbReference type="EMBL" id="ATMH01010486">
    <property type="protein sequence ID" value="EPY17433.1"/>
    <property type="molecule type" value="Genomic_DNA"/>
</dbReference>
<reference evidence="3 4" key="1">
    <citation type="journal article" date="2013" name="PLoS ONE">
        <title>Predicting the Proteins of Angomonas deanei, Strigomonas culicis and Their Respective Endosymbionts Reveals New Aspects of the Trypanosomatidae Family.</title>
        <authorList>
            <person name="Motta M.C."/>
            <person name="Martins A.C."/>
            <person name="de Souza S.S."/>
            <person name="Catta-Preta C.M."/>
            <person name="Silva R."/>
            <person name="Klein C.C."/>
            <person name="de Almeida L.G."/>
            <person name="de Lima Cunha O."/>
            <person name="Ciapina L.P."/>
            <person name="Brocchi M."/>
            <person name="Colabardini A.C."/>
            <person name="de Araujo Lima B."/>
            <person name="Machado C.R."/>
            <person name="de Almeida Soares C.M."/>
            <person name="Probst C.M."/>
            <person name="de Menezes C.B."/>
            <person name="Thompson C.E."/>
            <person name="Bartholomeu D.C."/>
            <person name="Gradia D.F."/>
            <person name="Pavoni D.P."/>
            <person name="Grisard E.C."/>
            <person name="Fantinatti-Garboggini F."/>
            <person name="Marchini F.K."/>
            <person name="Rodrigues-Luiz G.F."/>
            <person name="Wagner G."/>
            <person name="Goldman G.H."/>
            <person name="Fietto J.L."/>
            <person name="Elias M.C."/>
            <person name="Goldman M.H."/>
            <person name="Sagot M.F."/>
            <person name="Pereira M."/>
            <person name="Stoco P.H."/>
            <person name="de Mendonca-Neto R.P."/>
            <person name="Teixeira S.M."/>
            <person name="Maciel T.E."/>
            <person name="de Oliveira Mendes T.A."/>
            <person name="Urmenyi T.P."/>
            <person name="de Souza W."/>
            <person name="Schenkman S."/>
            <person name="de Vasconcelos A.T."/>
        </authorList>
    </citation>
    <scope>NUCLEOTIDE SEQUENCE [LARGE SCALE GENOMIC DNA]</scope>
</reference>
<evidence type="ECO:0000256" key="2">
    <source>
        <dbReference type="SAM" id="SignalP"/>
    </source>
</evidence>
<sequence>MTKGFGRMLYLTSTIGFLLASAEDGALRQLAAMLLGTVKETPKFKDKSCSLSYVRPFAMCEYASALYEVNGKEETTRLFDKLNKEYSSPHYYFHSLIDTRIHMVQSFFKNPLTLKPQPAGKGSVGGSDTASSPTQRSDCN</sequence>
<proteinExistence type="predicted"/>
<organism evidence="3 4">
    <name type="scientific">Strigomonas culicis</name>
    <dbReference type="NCBI Taxonomy" id="28005"/>
    <lineage>
        <taxon>Eukaryota</taxon>
        <taxon>Discoba</taxon>
        <taxon>Euglenozoa</taxon>
        <taxon>Kinetoplastea</taxon>
        <taxon>Metakinetoplastina</taxon>
        <taxon>Trypanosomatida</taxon>
        <taxon>Trypanosomatidae</taxon>
        <taxon>Strigomonadinae</taxon>
        <taxon>Strigomonas</taxon>
    </lineage>
</organism>
<gene>
    <name evidence="3" type="ORF">STCU_10624</name>
</gene>
<feature type="region of interest" description="Disordered" evidence="1">
    <location>
        <begin position="118"/>
        <end position="140"/>
    </location>
</feature>
<dbReference type="AlphaFoldDB" id="S9TM44"/>